<keyword evidence="3" id="KW-1185">Reference proteome</keyword>
<dbReference type="EMBL" id="FJOG01000024">
    <property type="protein sequence ID" value="CZR63636.1"/>
    <property type="molecule type" value="Genomic_DNA"/>
</dbReference>
<evidence type="ECO:0000256" key="1">
    <source>
        <dbReference type="SAM" id="MobiDB-lite"/>
    </source>
</evidence>
<dbReference type="AlphaFoldDB" id="A0A1L7XF87"/>
<evidence type="ECO:0000313" key="2">
    <source>
        <dbReference type="EMBL" id="CZR63636.1"/>
    </source>
</evidence>
<protein>
    <submittedName>
        <fullName evidence="2">Uncharacterized protein</fullName>
    </submittedName>
</protein>
<gene>
    <name evidence="2" type="ORF">PAC_13533</name>
</gene>
<accession>A0A1L7XF87</accession>
<reference evidence="2 3" key="1">
    <citation type="submission" date="2016-03" db="EMBL/GenBank/DDBJ databases">
        <authorList>
            <person name="Ploux O."/>
        </authorList>
    </citation>
    <scope>NUCLEOTIDE SEQUENCE [LARGE SCALE GENOMIC DNA]</scope>
    <source>
        <strain evidence="2 3">UAMH 11012</strain>
    </source>
</reference>
<sequence length="222" mass="25494">MTESLYTKPHQSIELTETHRENEKFTSTLLARTIRVGGPQSGLVSWPPITIQETHSQMKGIFHYVAESVASQVLQDSETRKAIEVLIGNTNPDYFNRVVPPVFTTFIENLVLEANSLLEIAKNQEGLRGKSRSFFGRIRYSKVERELMNELSRFKAQRRSVGELLGMIWEHRAPIWDFPKQDNEGRNYWASNVEWVRGSKAMEGLKIELRGLRKDFVGVEAV</sequence>
<organism evidence="2 3">
    <name type="scientific">Phialocephala subalpina</name>
    <dbReference type="NCBI Taxonomy" id="576137"/>
    <lineage>
        <taxon>Eukaryota</taxon>
        <taxon>Fungi</taxon>
        <taxon>Dikarya</taxon>
        <taxon>Ascomycota</taxon>
        <taxon>Pezizomycotina</taxon>
        <taxon>Leotiomycetes</taxon>
        <taxon>Helotiales</taxon>
        <taxon>Mollisiaceae</taxon>
        <taxon>Phialocephala</taxon>
        <taxon>Phialocephala fortinii species complex</taxon>
    </lineage>
</organism>
<name>A0A1L7XF87_9HELO</name>
<dbReference type="Proteomes" id="UP000184330">
    <property type="component" value="Unassembled WGS sequence"/>
</dbReference>
<feature type="compositionally biased region" description="Polar residues" evidence="1">
    <location>
        <begin position="1"/>
        <end position="15"/>
    </location>
</feature>
<dbReference type="OrthoDB" id="3510274at2759"/>
<proteinExistence type="predicted"/>
<feature type="region of interest" description="Disordered" evidence="1">
    <location>
        <begin position="1"/>
        <end position="20"/>
    </location>
</feature>
<evidence type="ECO:0000313" key="3">
    <source>
        <dbReference type="Proteomes" id="UP000184330"/>
    </source>
</evidence>